<evidence type="ECO:0000259" key="7">
    <source>
        <dbReference type="Pfam" id="PF02525"/>
    </source>
</evidence>
<dbReference type="InterPro" id="IPR023048">
    <property type="entry name" value="NADH:quinone_OxRdtase_FMN_depd"/>
</dbReference>
<keyword evidence="9" id="KW-1185">Reference proteome</keyword>
<feature type="domain" description="Flavodoxin-like fold" evidence="7">
    <location>
        <begin position="1"/>
        <end position="196"/>
    </location>
</feature>
<dbReference type="PANTHER" id="PTHR43741:SF4">
    <property type="entry name" value="FMN-DEPENDENT NADH:QUINONE OXIDOREDUCTASE"/>
    <property type="match status" value="1"/>
</dbReference>
<keyword evidence="3 6" id="KW-0560">Oxidoreductase</keyword>
<keyword evidence="1 6" id="KW-0285">Flavoprotein</keyword>
<sequence>MKILHLISSPKQEGSFSVQLGNDIVAKLQSKYPGSTVVTRNLGATPFPHLEEVHFTSFFTPAEARTDMQVNALKHSDEAVAQLMEADIIVIGVPVYNFAIHSSLKTWIDHVVRAGVTFKYGENGPEGLVNGKKVYLAISSGGVFSDDSRNGLDFSEPYLKAILGFIGLKDITTYRVEGLAIPGVKERALERAVEAVAV</sequence>
<evidence type="ECO:0000256" key="5">
    <source>
        <dbReference type="ARBA" id="ARBA00048542"/>
    </source>
</evidence>
<feature type="binding site" evidence="6">
    <location>
        <begin position="139"/>
        <end position="142"/>
    </location>
    <ligand>
        <name>FMN</name>
        <dbReference type="ChEBI" id="CHEBI:58210"/>
    </ligand>
</feature>
<keyword evidence="4 6" id="KW-0520">NAD</keyword>
<evidence type="ECO:0000256" key="3">
    <source>
        <dbReference type="ARBA" id="ARBA00023002"/>
    </source>
</evidence>
<protein>
    <recommendedName>
        <fullName evidence="6">FMN dependent NADH:quinone oxidoreductase</fullName>
        <ecNumber evidence="6">1.6.5.-</ecNumber>
    </recommendedName>
    <alternativeName>
        <fullName evidence="6">Azo-dye reductase</fullName>
    </alternativeName>
    <alternativeName>
        <fullName evidence="6">FMN-dependent NADH-azo compound oxidoreductase</fullName>
    </alternativeName>
    <alternativeName>
        <fullName evidence="6">FMN-dependent NADH-azoreductase</fullName>
        <ecNumber evidence="6">1.7.1.17</ecNumber>
    </alternativeName>
</protein>
<dbReference type="InterPro" id="IPR050104">
    <property type="entry name" value="FMN-dep_NADH:Q_OxRdtase_AzoR1"/>
</dbReference>
<dbReference type="Gene3D" id="3.40.50.360">
    <property type="match status" value="1"/>
</dbReference>
<evidence type="ECO:0000256" key="4">
    <source>
        <dbReference type="ARBA" id="ARBA00023027"/>
    </source>
</evidence>
<gene>
    <name evidence="6" type="primary">azoR</name>
    <name evidence="8" type="ORF">J7I43_23430</name>
</gene>
<dbReference type="EMBL" id="JAGHKP010000005">
    <property type="protein sequence ID" value="MBO9155198.1"/>
    <property type="molecule type" value="Genomic_DNA"/>
</dbReference>
<dbReference type="Proteomes" id="UP000679126">
    <property type="component" value="Unassembled WGS sequence"/>
</dbReference>
<dbReference type="HAMAP" id="MF_01216">
    <property type="entry name" value="Azoreductase_type1"/>
    <property type="match status" value="1"/>
</dbReference>
<evidence type="ECO:0000313" key="9">
    <source>
        <dbReference type="Proteomes" id="UP000679126"/>
    </source>
</evidence>
<comment type="catalytic activity">
    <reaction evidence="5">
        <text>N,N-dimethyl-1,4-phenylenediamine + anthranilate + 2 NAD(+) = 2-(4-dimethylaminophenyl)diazenylbenzoate + 2 NADH + 2 H(+)</text>
        <dbReference type="Rhea" id="RHEA:55872"/>
        <dbReference type="ChEBI" id="CHEBI:15378"/>
        <dbReference type="ChEBI" id="CHEBI:15783"/>
        <dbReference type="ChEBI" id="CHEBI:16567"/>
        <dbReference type="ChEBI" id="CHEBI:57540"/>
        <dbReference type="ChEBI" id="CHEBI:57945"/>
        <dbReference type="ChEBI" id="CHEBI:71579"/>
        <dbReference type="EC" id="1.7.1.17"/>
    </reaction>
    <physiologicalReaction direction="right-to-left" evidence="5">
        <dbReference type="Rhea" id="RHEA:55874"/>
    </physiologicalReaction>
</comment>
<dbReference type="Pfam" id="PF02525">
    <property type="entry name" value="Flavodoxin_2"/>
    <property type="match status" value="1"/>
</dbReference>
<evidence type="ECO:0000313" key="8">
    <source>
        <dbReference type="EMBL" id="MBO9155198.1"/>
    </source>
</evidence>
<feature type="binding site" evidence="6">
    <location>
        <position position="9"/>
    </location>
    <ligand>
        <name>FMN</name>
        <dbReference type="ChEBI" id="CHEBI:58210"/>
    </ligand>
</feature>
<comment type="catalytic activity">
    <reaction evidence="6">
        <text>2 a quinone + NADH + H(+) = 2 a 1,4-benzosemiquinone + NAD(+)</text>
        <dbReference type="Rhea" id="RHEA:65952"/>
        <dbReference type="ChEBI" id="CHEBI:15378"/>
        <dbReference type="ChEBI" id="CHEBI:57540"/>
        <dbReference type="ChEBI" id="CHEBI:57945"/>
        <dbReference type="ChEBI" id="CHEBI:132124"/>
        <dbReference type="ChEBI" id="CHEBI:134225"/>
    </reaction>
</comment>
<dbReference type="RefSeq" id="WP_209148427.1">
    <property type="nucleotide sequence ID" value="NZ_JAGHKP010000005.1"/>
</dbReference>
<dbReference type="InterPro" id="IPR003680">
    <property type="entry name" value="Flavodoxin_fold"/>
</dbReference>
<evidence type="ECO:0000256" key="6">
    <source>
        <dbReference type="HAMAP-Rule" id="MF_01216"/>
    </source>
</evidence>
<proteinExistence type="inferred from homology"/>
<dbReference type="EC" id="1.7.1.17" evidence="6"/>
<dbReference type="PANTHER" id="PTHR43741">
    <property type="entry name" value="FMN-DEPENDENT NADH-AZOREDUCTASE 1"/>
    <property type="match status" value="1"/>
</dbReference>
<comment type="cofactor">
    <cofactor evidence="6">
        <name>FMN</name>
        <dbReference type="ChEBI" id="CHEBI:58210"/>
    </cofactor>
    <text evidence="6">Binds 1 FMN per subunit.</text>
</comment>
<comment type="subunit">
    <text evidence="6">Homodimer.</text>
</comment>
<comment type="caution">
    <text evidence="8">The sequence shown here is derived from an EMBL/GenBank/DDBJ whole genome shotgun (WGS) entry which is preliminary data.</text>
</comment>
<organism evidence="8 9">
    <name type="scientific">Chitinophaga chungangae</name>
    <dbReference type="NCBI Taxonomy" id="2821488"/>
    <lineage>
        <taxon>Bacteria</taxon>
        <taxon>Pseudomonadati</taxon>
        <taxon>Bacteroidota</taxon>
        <taxon>Chitinophagia</taxon>
        <taxon>Chitinophagales</taxon>
        <taxon>Chitinophagaceae</taxon>
        <taxon>Chitinophaga</taxon>
    </lineage>
</organism>
<reference evidence="9" key="1">
    <citation type="submission" date="2021-03" db="EMBL/GenBank/DDBJ databases">
        <title>Assistant Professor.</title>
        <authorList>
            <person name="Huq M.A."/>
        </authorList>
    </citation>
    <scope>NUCLEOTIDE SEQUENCE [LARGE SCALE GENOMIC DNA]</scope>
    <source>
        <strain evidence="9">MAH-28</strain>
    </source>
</reference>
<evidence type="ECO:0000256" key="1">
    <source>
        <dbReference type="ARBA" id="ARBA00022630"/>
    </source>
</evidence>
<comment type="caution">
    <text evidence="6">Lacks conserved residue(s) required for the propagation of feature annotation.</text>
</comment>
<feature type="binding site" evidence="6">
    <location>
        <begin position="15"/>
        <end position="17"/>
    </location>
    <ligand>
        <name>FMN</name>
        <dbReference type="ChEBI" id="CHEBI:58210"/>
    </ligand>
</feature>
<comment type="function">
    <text evidence="6">Also exhibits azoreductase activity. Catalyzes the reductive cleavage of the azo bond in aromatic azo compounds to the corresponding amines.</text>
</comment>
<name>A0ABS3YLS3_9BACT</name>
<dbReference type="EC" id="1.6.5.-" evidence="6"/>
<accession>A0ABS3YLS3</accession>
<keyword evidence="2 6" id="KW-0288">FMN</keyword>
<evidence type="ECO:0000256" key="2">
    <source>
        <dbReference type="ARBA" id="ARBA00022643"/>
    </source>
</evidence>
<comment type="similarity">
    <text evidence="6">Belongs to the azoreductase type 1 family.</text>
</comment>
<dbReference type="SUPFAM" id="SSF52218">
    <property type="entry name" value="Flavoproteins"/>
    <property type="match status" value="1"/>
</dbReference>
<dbReference type="InterPro" id="IPR029039">
    <property type="entry name" value="Flavoprotein-like_sf"/>
</dbReference>
<comment type="function">
    <text evidence="6">Quinone reductase that provides resistance to thiol-specific stress caused by electrophilic quinones.</text>
</comment>